<sequence>MTSRWDSVSGGGVDFVIRFSWTEVLQNFSSTTPCRQGADKP</sequence>
<name>A0A0J1EF27_RHOIS</name>
<comment type="caution">
    <text evidence="1">The sequence shown here is derived from an EMBL/GenBank/DDBJ whole genome shotgun (WGS) entry which is preliminary data.</text>
</comment>
<organism evidence="1 2">
    <name type="scientific">Rhodopirellula islandica</name>
    <dbReference type="NCBI Taxonomy" id="595434"/>
    <lineage>
        <taxon>Bacteria</taxon>
        <taxon>Pseudomonadati</taxon>
        <taxon>Planctomycetota</taxon>
        <taxon>Planctomycetia</taxon>
        <taxon>Pirellulales</taxon>
        <taxon>Pirellulaceae</taxon>
        <taxon>Rhodopirellula</taxon>
    </lineage>
</organism>
<keyword evidence="2" id="KW-1185">Reference proteome</keyword>
<reference evidence="1" key="1">
    <citation type="submission" date="2015-05" db="EMBL/GenBank/DDBJ databases">
        <title>Permanent draft genome of Rhodopirellula islandicus K833.</title>
        <authorList>
            <person name="Kizina J."/>
            <person name="Richter M."/>
            <person name="Glockner F.O."/>
            <person name="Harder J."/>
        </authorList>
    </citation>
    <scope>NUCLEOTIDE SEQUENCE [LARGE SCALE GENOMIC DNA]</scope>
    <source>
        <strain evidence="1">K833</strain>
    </source>
</reference>
<evidence type="ECO:0000313" key="2">
    <source>
        <dbReference type="Proteomes" id="UP000036367"/>
    </source>
</evidence>
<dbReference type="EMBL" id="LECT01000029">
    <property type="protein sequence ID" value="KLU04129.1"/>
    <property type="molecule type" value="Genomic_DNA"/>
</dbReference>
<evidence type="ECO:0000313" key="1">
    <source>
        <dbReference type="EMBL" id="KLU04129.1"/>
    </source>
</evidence>
<accession>A0A0J1EF27</accession>
<gene>
    <name evidence="1" type="ORF">RISK_003715</name>
</gene>
<dbReference type="Proteomes" id="UP000036367">
    <property type="component" value="Unassembled WGS sequence"/>
</dbReference>
<dbReference type="STRING" id="595434.RISK_003715"/>
<dbReference type="AlphaFoldDB" id="A0A0J1EF27"/>
<protein>
    <submittedName>
        <fullName evidence="1">Uncharacterized protein</fullName>
    </submittedName>
</protein>
<proteinExistence type="predicted"/>